<dbReference type="RefSeq" id="WP_088552707.1">
    <property type="nucleotide sequence ID" value="NZ_BDGJ01000005.1"/>
</dbReference>
<dbReference type="GO" id="GO:0070025">
    <property type="term" value="F:carbon monoxide binding"/>
    <property type="evidence" value="ECO:0007669"/>
    <property type="project" value="TreeGrafter"/>
</dbReference>
<reference evidence="5" key="1">
    <citation type="journal article" date="2017" name="Appl. Environ. Microbiol.">
        <title>Genomic analysis of Calderihabitans maritimus KKC1, a thermophilic hydrogenogenic carboxydotrophic bacterium isolated from marine sediment.</title>
        <authorList>
            <person name="Omae K."/>
            <person name="Yoneda Y."/>
            <person name="Fukuyama Y."/>
            <person name="Yoshida T."/>
            <person name="Sako Y."/>
        </authorList>
    </citation>
    <scope>NUCLEOTIDE SEQUENCE [LARGE SCALE GENOMIC DNA]</scope>
    <source>
        <strain evidence="5">KKC1</strain>
    </source>
</reference>
<dbReference type="InterPro" id="IPR042244">
    <property type="entry name" value="HypD_2_sf"/>
</dbReference>
<proteinExistence type="inferred from homology"/>
<dbReference type="Proteomes" id="UP000197032">
    <property type="component" value="Unassembled WGS sequence"/>
</dbReference>
<dbReference type="AlphaFoldDB" id="A0A1Z5HPA5"/>
<accession>A0A1Z5HPA5</accession>
<comment type="similarity">
    <text evidence="1">Belongs to the HypD family.</text>
</comment>
<name>A0A1Z5HPA5_9FIRM</name>
<dbReference type="InterPro" id="IPR002780">
    <property type="entry name" value="Hyd_form_HypD"/>
</dbReference>
<dbReference type="PIRSF" id="PIRSF005622">
    <property type="entry name" value="Hydrgn_mat_hypD"/>
    <property type="match status" value="1"/>
</dbReference>
<dbReference type="GO" id="GO:0051604">
    <property type="term" value="P:protein maturation"/>
    <property type="evidence" value="ECO:0007669"/>
    <property type="project" value="TreeGrafter"/>
</dbReference>
<dbReference type="PANTHER" id="PTHR30149">
    <property type="entry name" value="HYDROGENASE PROTEIN ASSEMBLY PROTEIN HYPD"/>
    <property type="match status" value="1"/>
</dbReference>
<protein>
    <submittedName>
        <fullName evidence="4">Hydrogenase expression/formation protein HypD</fullName>
    </submittedName>
</protein>
<dbReference type="GO" id="GO:0005506">
    <property type="term" value="F:iron ion binding"/>
    <property type="evidence" value="ECO:0007669"/>
    <property type="project" value="TreeGrafter"/>
</dbReference>
<dbReference type="Gene3D" id="3.40.50.11750">
    <property type="entry name" value="HypD, alpha/beta domain 1"/>
    <property type="match status" value="2"/>
</dbReference>
<dbReference type="Pfam" id="PF01924">
    <property type="entry name" value="HypD"/>
    <property type="match status" value="1"/>
</dbReference>
<keyword evidence="5" id="KW-1185">Reference proteome</keyword>
<gene>
    <name evidence="4" type="ORF">KKC1_02820</name>
</gene>
<organism evidence="4 5">
    <name type="scientific">Calderihabitans maritimus</name>
    <dbReference type="NCBI Taxonomy" id="1246530"/>
    <lineage>
        <taxon>Bacteria</taxon>
        <taxon>Bacillati</taxon>
        <taxon>Bacillota</taxon>
        <taxon>Clostridia</taxon>
        <taxon>Neomoorellales</taxon>
        <taxon>Calderihabitantaceae</taxon>
        <taxon>Calderihabitans</taxon>
    </lineage>
</organism>
<keyword evidence="2" id="KW-0479">Metal-binding</keyword>
<dbReference type="EMBL" id="BDGJ01000005">
    <property type="protein sequence ID" value="GAW91120.1"/>
    <property type="molecule type" value="Genomic_DNA"/>
</dbReference>
<dbReference type="NCBIfam" id="TIGR00075">
    <property type="entry name" value="hypD"/>
    <property type="match status" value="1"/>
</dbReference>
<dbReference type="GO" id="GO:0051539">
    <property type="term" value="F:4 iron, 4 sulfur cluster binding"/>
    <property type="evidence" value="ECO:0007669"/>
    <property type="project" value="TreeGrafter"/>
</dbReference>
<evidence type="ECO:0000313" key="4">
    <source>
        <dbReference type="EMBL" id="GAW91120.1"/>
    </source>
</evidence>
<dbReference type="PANTHER" id="PTHR30149:SF0">
    <property type="entry name" value="HYDROGENASE MATURATION FACTOR HYPD"/>
    <property type="match status" value="1"/>
</dbReference>
<dbReference type="OrthoDB" id="9770424at2"/>
<dbReference type="Gene3D" id="6.10.20.100">
    <property type="match status" value="1"/>
</dbReference>
<comment type="caution">
    <text evidence="4">The sequence shown here is derived from an EMBL/GenBank/DDBJ whole genome shotgun (WGS) entry which is preliminary data.</text>
</comment>
<keyword evidence="3" id="KW-0408">Iron</keyword>
<evidence type="ECO:0000256" key="2">
    <source>
        <dbReference type="ARBA" id="ARBA00022723"/>
    </source>
</evidence>
<evidence type="ECO:0000256" key="1">
    <source>
        <dbReference type="ARBA" id="ARBA00007888"/>
    </source>
</evidence>
<evidence type="ECO:0000313" key="5">
    <source>
        <dbReference type="Proteomes" id="UP000197032"/>
    </source>
</evidence>
<sequence length="360" mass="39239">MNPNKGYRDPARVKAVLDKIYEIADRPVTLMEVCGTHTMAIFRHGIRKLLPANVKLISGPGCPVCVTSHKAVDEAVAIALEPNVIFTTFGDMMRVPGSRISLAQAKASGADVRIVYSPLEAVTLAQSNPDKEVVFFAIGFETTSPTIAASVLTAEELAVNNFSILGYLKTIPNALRVLLSSEEVKIDGLICPGHVSAVIGSEPYEFVAREFGIPAVIAGFEPLDILQSIYMILWQLKANLAKVEIQYRRGVPKEGNLHAMEVLRQVFEPADEYWRGLGIIPGTGLRLKDAYQKFNAKVKFNVEVPDQPEPKGCRCGEVLRGAITPLECPLFAKVCTPEKPVGACMVSVEGTCAAYYKYGR</sequence>
<evidence type="ECO:0000256" key="3">
    <source>
        <dbReference type="ARBA" id="ARBA00023004"/>
    </source>
</evidence>
<dbReference type="InterPro" id="IPR042243">
    <property type="entry name" value="HypD_1"/>
</dbReference>